<feature type="transmembrane region" description="Helical" evidence="2">
    <location>
        <begin position="984"/>
        <end position="1003"/>
    </location>
</feature>
<dbReference type="InterPro" id="IPR036873">
    <property type="entry name" value="Rhodanese-like_dom_sf"/>
</dbReference>
<dbReference type="GO" id="GO:0002098">
    <property type="term" value="P:tRNA wobble uridine modification"/>
    <property type="evidence" value="ECO:0007669"/>
    <property type="project" value="InterPro"/>
</dbReference>
<dbReference type="SUPFAM" id="SSF52540">
    <property type="entry name" value="P-loop containing nucleoside triphosphate hydrolases"/>
    <property type="match status" value="1"/>
</dbReference>
<dbReference type="OrthoDB" id="434113at2759"/>
<proteinExistence type="predicted"/>
<dbReference type="PANTHER" id="PTHR30401">
    <property type="entry name" value="TRNA 2-SELENOURIDINE SYNTHASE"/>
    <property type="match status" value="1"/>
</dbReference>
<protein>
    <submittedName>
        <fullName evidence="5">tRNA 2-selenouridine synthase</fullName>
    </submittedName>
</protein>
<name>A0A1Q9D4B2_SYMMI</name>
<dbReference type="InterPro" id="IPR027417">
    <property type="entry name" value="P-loop_NTPase"/>
</dbReference>
<dbReference type="Pfam" id="PF00581">
    <property type="entry name" value="Rhodanese"/>
    <property type="match status" value="1"/>
</dbReference>
<keyword evidence="2" id="KW-1133">Transmembrane helix</keyword>
<keyword evidence="2" id="KW-0472">Membrane</keyword>
<dbReference type="InterPro" id="IPR017582">
    <property type="entry name" value="SelU"/>
</dbReference>
<evidence type="ECO:0000256" key="3">
    <source>
        <dbReference type="SAM" id="SignalP"/>
    </source>
</evidence>
<dbReference type="InterPro" id="IPR001307">
    <property type="entry name" value="Thiosulphate_STrfase_CS"/>
</dbReference>
<dbReference type="GO" id="GO:0043828">
    <property type="term" value="F:tRNA 2-selenouridine synthase activity"/>
    <property type="evidence" value="ECO:0007669"/>
    <property type="project" value="InterPro"/>
</dbReference>
<comment type="caution">
    <text evidence="5">The sequence shown here is derived from an EMBL/GenBank/DDBJ whole genome shotgun (WGS) entry which is preliminary data.</text>
</comment>
<gene>
    <name evidence="5" type="primary">selU</name>
    <name evidence="5" type="ORF">AK812_SmicGene28447</name>
</gene>
<feature type="transmembrane region" description="Helical" evidence="2">
    <location>
        <begin position="885"/>
        <end position="911"/>
    </location>
</feature>
<dbReference type="GO" id="GO:0004792">
    <property type="term" value="F:thiosulfate-cyanide sulfurtransferase activity"/>
    <property type="evidence" value="ECO:0007669"/>
    <property type="project" value="InterPro"/>
</dbReference>
<accession>A0A1Q9D4B2</accession>
<feature type="region of interest" description="Disordered" evidence="1">
    <location>
        <begin position="461"/>
        <end position="485"/>
    </location>
</feature>
<evidence type="ECO:0000259" key="4">
    <source>
        <dbReference type="PROSITE" id="PS50206"/>
    </source>
</evidence>
<feature type="transmembrane region" description="Helical" evidence="2">
    <location>
        <begin position="1054"/>
        <end position="1071"/>
    </location>
</feature>
<feature type="compositionally biased region" description="Low complexity" evidence="1">
    <location>
        <begin position="616"/>
        <end position="626"/>
    </location>
</feature>
<feature type="region of interest" description="Disordered" evidence="1">
    <location>
        <begin position="565"/>
        <end position="663"/>
    </location>
</feature>
<keyword evidence="6" id="KW-1185">Reference proteome</keyword>
<feature type="transmembrane region" description="Helical" evidence="2">
    <location>
        <begin position="764"/>
        <end position="787"/>
    </location>
</feature>
<dbReference type="Proteomes" id="UP000186817">
    <property type="component" value="Unassembled WGS sequence"/>
</dbReference>
<feature type="chain" id="PRO_5012773789" evidence="3">
    <location>
        <begin position="26"/>
        <end position="1079"/>
    </location>
</feature>
<dbReference type="SMART" id="SM00450">
    <property type="entry name" value="RHOD"/>
    <property type="match status" value="1"/>
</dbReference>
<feature type="transmembrane region" description="Helical" evidence="2">
    <location>
        <begin position="955"/>
        <end position="972"/>
    </location>
</feature>
<organism evidence="5 6">
    <name type="scientific">Symbiodinium microadriaticum</name>
    <name type="common">Dinoflagellate</name>
    <name type="synonym">Zooxanthella microadriatica</name>
    <dbReference type="NCBI Taxonomy" id="2951"/>
    <lineage>
        <taxon>Eukaryota</taxon>
        <taxon>Sar</taxon>
        <taxon>Alveolata</taxon>
        <taxon>Dinophyceae</taxon>
        <taxon>Suessiales</taxon>
        <taxon>Symbiodiniaceae</taxon>
        <taxon>Symbiodinium</taxon>
    </lineage>
</organism>
<dbReference type="SUPFAM" id="SSF52821">
    <property type="entry name" value="Rhodanese/Cell cycle control phosphatase"/>
    <property type="match status" value="1"/>
</dbReference>
<sequence length="1079" mass="118591">MHCRTVPRTWRLLLLVVTVGRLCWHQGTTPCLVLGRVHPPRNAGTKHQVSRDAGKGYGVLRQLLQLQEDFLSLPRTKEFVLDRGWPDSSSVDVDEFLRKQKEWTLDGRLPVVFDVRSPGEFAAGHIPGATNLPLLDDDERAAVGTTFANVGPEEAFDLALDSVHPKLADLLRQADAHTAGLEEARRHVLLYCKRGGLRSQSMAKLLARHGFDVLVLQGGYKAFRGWAERVLREKPQKVCVIAGATGSGKTEVLAELGRQKLGQVIDLEVTISRKALNWVLPEDHEASDQTLAERRSAELADQVASAVSGQILEVLQGTMREATASTLQQVCTATARICRLLDRLEHVTPPRDQLFPWEPLPQRTNTARPKSKKASVTIHTVHAIDGTFAAQPGARAVNQGTVDSKISWESVARSVRGDEPVAKTSGRRAMSALSLQGYAPQASEEDMLKRDLPAIHSVMNSQKSSMDDVSISGDPKWGGHSHHHGKLEKMGMKDLEMKLAKELFLQRAPSSGCGLLGKEAGTCSDNMFLRRQGSKKLENKLDKPSDAAAVLPVVPAAVDSQVIQEPSSQAPVLPPLQPRAHSNRSIKSDKDGMDPPGAMPQKAVESRDMDLTMQGSTKSRSRSSISDLDNKGIAPAFGPPLEEHCEPSSSGSEDSQPPPRMDSNVLLRAENDVFKRNITAGRSKQNTSQLRDEKNEELIRATIKSVPGFTATDPTAEPILDVDISEEEERPKWACLAKVGNGAVKVLSLINCSDSISDSRITTALFHMVLMLASILVLSWDVGLIIADNMRADMSMRANLFYDAGFALGAFLCLICCGCLWMRTSVAECEAMLAAFAQARELKEDWQSACRRDAFQVISFWLLATGERAREIVMHMPEESLSSEILLPCLSSVLCFAVSTGILLACLFRILRLCRGFYIMIDDFSFQLVSSSDLGAAEQEWNLLQALLRRSCSSLQFLWIVLQSTIAVALILGLDDFHRSGAEIVISGAIVLLGLAQMFLHAASVTDHCERLPSFVNSLGFGRELDADRMYLVEYMFYSQAGFYVFEVRLTRDMVLKAFYICAVGVFYFVTKVMSGSGL</sequence>
<dbReference type="PANTHER" id="PTHR30401:SF0">
    <property type="entry name" value="TRNA 2-SELENOURIDINE SYNTHASE"/>
    <property type="match status" value="1"/>
</dbReference>
<keyword evidence="2" id="KW-0812">Transmembrane</keyword>
<dbReference type="AlphaFoldDB" id="A0A1Q9D4B2"/>
<dbReference type="PROSITE" id="PS50206">
    <property type="entry name" value="RHODANESE_3"/>
    <property type="match status" value="1"/>
</dbReference>
<feature type="transmembrane region" description="Helical" evidence="2">
    <location>
        <begin position="799"/>
        <end position="823"/>
    </location>
</feature>
<evidence type="ECO:0000256" key="2">
    <source>
        <dbReference type="SAM" id="Phobius"/>
    </source>
</evidence>
<feature type="domain" description="Rhodanese" evidence="4">
    <location>
        <begin position="106"/>
        <end position="229"/>
    </location>
</feature>
<evidence type="ECO:0000313" key="6">
    <source>
        <dbReference type="Proteomes" id="UP000186817"/>
    </source>
</evidence>
<feature type="signal peptide" evidence="3">
    <location>
        <begin position="1"/>
        <end position="25"/>
    </location>
</feature>
<dbReference type="InterPro" id="IPR001763">
    <property type="entry name" value="Rhodanese-like_dom"/>
</dbReference>
<dbReference type="EMBL" id="LSRX01000731">
    <property type="protein sequence ID" value="OLP90020.1"/>
    <property type="molecule type" value="Genomic_DNA"/>
</dbReference>
<dbReference type="Gene3D" id="3.40.250.10">
    <property type="entry name" value="Rhodanese-like domain"/>
    <property type="match status" value="1"/>
</dbReference>
<evidence type="ECO:0000256" key="1">
    <source>
        <dbReference type="SAM" id="MobiDB-lite"/>
    </source>
</evidence>
<reference evidence="5 6" key="1">
    <citation type="submission" date="2016-02" db="EMBL/GenBank/DDBJ databases">
        <title>Genome analysis of coral dinoflagellate symbionts highlights evolutionary adaptations to a symbiotic lifestyle.</title>
        <authorList>
            <person name="Aranda M."/>
            <person name="Li Y."/>
            <person name="Liew Y.J."/>
            <person name="Baumgarten S."/>
            <person name="Simakov O."/>
            <person name="Wilson M."/>
            <person name="Piel J."/>
            <person name="Ashoor H."/>
            <person name="Bougouffa S."/>
            <person name="Bajic V.B."/>
            <person name="Ryu T."/>
            <person name="Ravasi T."/>
            <person name="Bayer T."/>
            <person name="Micklem G."/>
            <person name="Kim H."/>
            <person name="Bhak J."/>
            <person name="Lajeunesse T.C."/>
            <person name="Voolstra C.R."/>
        </authorList>
    </citation>
    <scope>NUCLEOTIDE SEQUENCE [LARGE SCALE GENOMIC DNA]</scope>
    <source>
        <strain evidence="5 6">CCMP2467</strain>
    </source>
</reference>
<dbReference type="PROSITE" id="PS00380">
    <property type="entry name" value="RHODANESE_1"/>
    <property type="match status" value="1"/>
</dbReference>
<evidence type="ECO:0000313" key="5">
    <source>
        <dbReference type="EMBL" id="OLP90020.1"/>
    </source>
</evidence>
<keyword evidence="3" id="KW-0732">Signal</keyword>